<keyword evidence="8" id="KW-0862">Zinc</keyword>
<evidence type="ECO:0000256" key="11">
    <source>
        <dbReference type="ARBA" id="ARBA00060547"/>
    </source>
</evidence>
<dbReference type="InterPro" id="IPR037175">
    <property type="entry name" value="KFase_sf"/>
</dbReference>
<keyword evidence="9" id="KW-0823">Tryptophan catabolism</keyword>
<comment type="caution">
    <text evidence="12">The sequence shown here is derived from an EMBL/GenBank/DDBJ whole genome shotgun (WGS) entry which is preliminary data.</text>
</comment>
<evidence type="ECO:0000256" key="6">
    <source>
        <dbReference type="ARBA" id="ARBA00022723"/>
    </source>
</evidence>
<dbReference type="Pfam" id="PF04199">
    <property type="entry name" value="Cyclase"/>
    <property type="match status" value="1"/>
</dbReference>
<gene>
    <name evidence="12" type="ORF">A2W59_00455</name>
</gene>
<evidence type="ECO:0000313" key="12">
    <source>
        <dbReference type="EMBL" id="OHA48779.1"/>
    </source>
</evidence>
<evidence type="ECO:0000256" key="3">
    <source>
        <dbReference type="ARBA" id="ARBA00011738"/>
    </source>
</evidence>
<evidence type="ECO:0000256" key="1">
    <source>
        <dbReference type="ARBA" id="ARBA00001947"/>
    </source>
</evidence>
<protein>
    <recommendedName>
        <fullName evidence="5">Kynurenine formamidase</fullName>
        <ecNumber evidence="4">3.5.1.9</ecNumber>
    </recommendedName>
</protein>
<sequence length="202" mass="22546">MKVIDISLSLHKNTIIYPGNPEVNIKTIKGKTSTHSEIAMGSHTGTHMDAPKHIFENGDGVDKIDLNKVIGECRVLDMTRLKEVISADDFKKEMVKKGERILVKTRNSKRGFKKFYDDYVYLGGEAAEFLAQKKISLFGIDYLSVKKRGGPDNRPHTKLLKNGIVIFEGLDLSKVKPGKYFFVGLPLKLMGLDGSPVRAILL</sequence>
<reference evidence="12 13" key="1">
    <citation type="journal article" date="2016" name="Nat. Commun.">
        <title>Thousands of microbial genomes shed light on interconnected biogeochemical processes in an aquifer system.</title>
        <authorList>
            <person name="Anantharaman K."/>
            <person name="Brown C.T."/>
            <person name="Hug L.A."/>
            <person name="Sharon I."/>
            <person name="Castelle C.J."/>
            <person name="Probst A.J."/>
            <person name="Thomas B.C."/>
            <person name="Singh A."/>
            <person name="Wilkins M.J."/>
            <person name="Karaoz U."/>
            <person name="Brodie E.L."/>
            <person name="Williams K.H."/>
            <person name="Hubbard S.S."/>
            <person name="Banfield J.F."/>
        </authorList>
    </citation>
    <scope>NUCLEOTIDE SEQUENCE [LARGE SCALE GENOMIC DNA]</scope>
</reference>
<evidence type="ECO:0000256" key="5">
    <source>
        <dbReference type="ARBA" id="ARBA00014889"/>
    </source>
</evidence>
<evidence type="ECO:0000256" key="2">
    <source>
        <dbReference type="ARBA" id="ARBA00002204"/>
    </source>
</evidence>
<comment type="catalytic activity">
    <reaction evidence="10">
        <text>N-formyl-L-kynurenine + H2O = L-kynurenine + formate + H(+)</text>
        <dbReference type="Rhea" id="RHEA:13009"/>
        <dbReference type="ChEBI" id="CHEBI:15377"/>
        <dbReference type="ChEBI" id="CHEBI:15378"/>
        <dbReference type="ChEBI" id="CHEBI:15740"/>
        <dbReference type="ChEBI" id="CHEBI:57959"/>
        <dbReference type="ChEBI" id="CHEBI:58629"/>
        <dbReference type="EC" id="3.5.1.9"/>
    </reaction>
</comment>
<dbReference type="SUPFAM" id="SSF102198">
    <property type="entry name" value="Putative cyclase"/>
    <property type="match status" value="1"/>
</dbReference>
<evidence type="ECO:0000256" key="9">
    <source>
        <dbReference type="ARBA" id="ARBA00023079"/>
    </source>
</evidence>
<name>A0A1G2PM06_9BACT</name>
<dbReference type="GO" id="GO:0019441">
    <property type="term" value="P:L-tryptophan catabolic process to kynurenine"/>
    <property type="evidence" value="ECO:0007669"/>
    <property type="project" value="InterPro"/>
</dbReference>
<dbReference type="FunFam" id="3.50.30.50:FF:000001">
    <property type="entry name" value="Kynurenine formamidase"/>
    <property type="match status" value="1"/>
</dbReference>
<dbReference type="Gene3D" id="3.50.30.50">
    <property type="entry name" value="Putative cyclase"/>
    <property type="match status" value="1"/>
</dbReference>
<comment type="cofactor">
    <cofactor evidence="1">
        <name>Zn(2+)</name>
        <dbReference type="ChEBI" id="CHEBI:29105"/>
    </cofactor>
</comment>
<comment type="subunit">
    <text evidence="3">Homodimer.</text>
</comment>
<dbReference type="GO" id="GO:0004061">
    <property type="term" value="F:arylformamidase activity"/>
    <property type="evidence" value="ECO:0007669"/>
    <property type="project" value="UniProtKB-EC"/>
</dbReference>
<evidence type="ECO:0000256" key="8">
    <source>
        <dbReference type="ARBA" id="ARBA00022833"/>
    </source>
</evidence>
<accession>A0A1G2PM06</accession>
<dbReference type="AlphaFoldDB" id="A0A1G2PM06"/>
<dbReference type="GO" id="GO:0046872">
    <property type="term" value="F:metal ion binding"/>
    <property type="evidence" value="ECO:0007669"/>
    <property type="project" value="UniProtKB-KW"/>
</dbReference>
<dbReference type="Proteomes" id="UP000178646">
    <property type="component" value="Unassembled WGS sequence"/>
</dbReference>
<keyword evidence="7" id="KW-0378">Hydrolase</keyword>
<comment type="pathway">
    <text evidence="11">Amino-acid degradation; L-tryptophan degradation via kynurenine pathway; L-kynurenine from L-tryptophan: step 2/2.</text>
</comment>
<dbReference type="PANTHER" id="PTHR31118">
    <property type="entry name" value="CYCLASE-LIKE PROTEIN 2"/>
    <property type="match status" value="1"/>
</dbReference>
<dbReference type="EMBL" id="MHSU01000041">
    <property type="protein sequence ID" value="OHA48779.1"/>
    <property type="molecule type" value="Genomic_DNA"/>
</dbReference>
<dbReference type="EC" id="3.5.1.9" evidence="4"/>
<evidence type="ECO:0000256" key="7">
    <source>
        <dbReference type="ARBA" id="ARBA00022801"/>
    </source>
</evidence>
<evidence type="ECO:0000313" key="13">
    <source>
        <dbReference type="Proteomes" id="UP000178646"/>
    </source>
</evidence>
<dbReference type="InterPro" id="IPR007325">
    <property type="entry name" value="KFase/CYL"/>
</dbReference>
<keyword evidence="6" id="KW-0479">Metal-binding</keyword>
<evidence type="ECO:0000256" key="10">
    <source>
        <dbReference type="ARBA" id="ARBA00048496"/>
    </source>
</evidence>
<organism evidence="12 13">
    <name type="scientific">Candidatus Terrybacteria bacterium RIFCSPHIGHO2_02_41_19</name>
    <dbReference type="NCBI Taxonomy" id="1802364"/>
    <lineage>
        <taxon>Bacteria</taxon>
        <taxon>Candidatus Terryibacteriota</taxon>
    </lineage>
</organism>
<proteinExistence type="predicted"/>
<comment type="function">
    <text evidence="2">Catalyzes the hydrolysis of N-formyl-L-kynurenine to L-kynurenine, the second step in the kynurenine pathway of tryptophan degradation.</text>
</comment>
<dbReference type="PANTHER" id="PTHR31118:SF12">
    <property type="entry name" value="CYCLASE-LIKE PROTEIN 2"/>
    <property type="match status" value="1"/>
</dbReference>
<evidence type="ECO:0000256" key="4">
    <source>
        <dbReference type="ARBA" id="ARBA00012930"/>
    </source>
</evidence>